<keyword evidence="9" id="KW-0503">Monooxygenase</keyword>
<dbReference type="InterPro" id="IPR036396">
    <property type="entry name" value="Cyt_P450_sf"/>
</dbReference>
<gene>
    <name evidence="11" type="ORF">DH2020_008218</name>
</gene>
<dbReference type="Proteomes" id="UP001318860">
    <property type="component" value="Unassembled WGS sequence"/>
</dbReference>
<dbReference type="Gene3D" id="1.10.630.10">
    <property type="entry name" value="Cytochrome P450"/>
    <property type="match status" value="1"/>
</dbReference>
<evidence type="ECO:0000313" key="11">
    <source>
        <dbReference type="EMBL" id="KAK6115949.1"/>
    </source>
</evidence>
<keyword evidence="5" id="KW-0479">Metal-binding</keyword>
<protein>
    <recommendedName>
        <fullName evidence="13">Cytochrome P450</fullName>
    </recommendedName>
</protein>
<comment type="caution">
    <text evidence="11">The sequence shown here is derived from an EMBL/GenBank/DDBJ whole genome shotgun (WGS) entry which is preliminary data.</text>
</comment>
<evidence type="ECO:0000256" key="10">
    <source>
        <dbReference type="ARBA" id="ARBA00023136"/>
    </source>
</evidence>
<comment type="similarity">
    <text evidence="2">Belongs to the cytochrome P450 family.</text>
</comment>
<keyword evidence="12" id="KW-1185">Reference proteome</keyword>
<dbReference type="InterPro" id="IPR001128">
    <property type="entry name" value="Cyt_P450"/>
</dbReference>
<keyword evidence="7" id="KW-0560">Oxidoreductase</keyword>
<keyword evidence="10" id="KW-0472">Membrane</keyword>
<keyword evidence="6" id="KW-1133">Transmembrane helix</keyword>
<keyword evidence="3" id="KW-0349">Heme</keyword>
<accession>A0ABR0U0S8</accession>
<organism evidence="11 12">
    <name type="scientific">Rehmannia glutinosa</name>
    <name type="common">Chinese foxglove</name>
    <dbReference type="NCBI Taxonomy" id="99300"/>
    <lineage>
        <taxon>Eukaryota</taxon>
        <taxon>Viridiplantae</taxon>
        <taxon>Streptophyta</taxon>
        <taxon>Embryophyta</taxon>
        <taxon>Tracheophyta</taxon>
        <taxon>Spermatophyta</taxon>
        <taxon>Magnoliopsida</taxon>
        <taxon>eudicotyledons</taxon>
        <taxon>Gunneridae</taxon>
        <taxon>Pentapetalae</taxon>
        <taxon>asterids</taxon>
        <taxon>lamiids</taxon>
        <taxon>Lamiales</taxon>
        <taxon>Orobanchaceae</taxon>
        <taxon>Rehmannieae</taxon>
        <taxon>Rehmannia</taxon>
    </lineage>
</organism>
<evidence type="ECO:0000313" key="12">
    <source>
        <dbReference type="Proteomes" id="UP001318860"/>
    </source>
</evidence>
<evidence type="ECO:0008006" key="13">
    <source>
        <dbReference type="Google" id="ProtNLM"/>
    </source>
</evidence>
<keyword evidence="8" id="KW-0408">Iron</keyword>
<dbReference type="SUPFAM" id="SSF48264">
    <property type="entry name" value="Cytochrome P450"/>
    <property type="match status" value="1"/>
</dbReference>
<evidence type="ECO:0000256" key="4">
    <source>
        <dbReference type="ARBA" id="ARBA00022692"/>
    </source>
</evidence>
<name>A0ABR0U0S8_REHGL</name>
<dbReference type="PANTHER" id="PTHR47950:SF4">
    <property type="entry name" value="GERANIOL 8-HYDROXYLASE-LIKE"/>
    <property type="match status" value="1"/>
</dbReference>
<evidence type="ECO:0000256" key="6">
    <source>
        <dbReference type="ARBA" id="ARBA00022989"/>
    </source>
</evidence>
<evidence type="ECO:0000256" key="7">
    <source>
        <dbReference type="ARBA" id="ARBA00023002"/>
    </source>
</evidence>
<dbReference type="Pfam" id="PF00067">
    <property type="entry name" value="p450"/>
    <property type="match status" value="2"/>
</dbReference>
<evidence type="ECO:0000256" key="8">
    <source>
        <dbReference type="ARBA" id="ARBA00023004"/>
    </source>
</evidence>
<keyword evidence="4" id="KW-0812">Transmembrane</keyword>
<evidence type="ECO:0000256" key="5">
    <source>
        <dbReference type="ARBA" id="ARBA00022723"/>
    </source>
</evidence>
<evidence type="ECO:0000256" key="2">
    <source>
        <dbReference type="ARBA" id="ARBA00010617"/>
    </source>
</evidence>
<dbReference type="PANTHER" id="PTHR47950">
    <property type="entry name" value="CYTOCHROME P450, FAMILY 76, SUBFAMILY C, POLYPEPTIDE 5-RELATED"/>
    <property type="match status" value="1"/>
</dbReference>
<proteinExistence type="inferred from homology"/>
<evidence type="ECO:0000256" key="9">
    <source>
        <dbReference type="ARBA" id="ARBA00023033"/>
    </source>
</evidence>
<evidence type="ECO:0000256" key="3">
    <source>
        <dbReference type="ARBA" id="ARBA00022617"/>
    </source>
</evidence>
<evidence type="ECO:0000256" key="1">
    <source>
        <dbReference type="ARBA" id="ARBA00004370"/>
    </source>
</evidence>
<comment type="subcellular location">
    <subcellularLocation>
        <location evidence="1">Membrane</location>
    </subcellularLocation>
</comment>
<sequence length="333" mass="37392">MHLKLGTIDTIVVSTPELAKRVLQKHDHVLSGRPHLAASDVYGHNQAALVWAPVGDRWRVLRKICKDSMFSLQRLDGSQGLRREKLKKAKDHVRECCDSGRVLDIADVAFTTLNLISASFFSVDFGEFGSDSSQDFKGIVHGLLKGLGTPNLADYFPFLKRVDPQGLKRKSELYVGKLIRIFDGIIDERLKGVSTDYESRDDLLEALLDISRKNESELTRNDIIHLLMFRCHELLSMVTTKAHNVSLIRLEIDTTATTKRMGNGGTNTQSKMAKARIELQTIIGQTRQVEESDISKPPYLQIRLKETSCFTRGPLLIPHKAEADREIDGFAVP</sequence>
<dbReference type="EMBL" id="JABTTQ020003506">
    <property type="protein sequence ID" value="KAK6115949.1"/>
    <property type="molecule type" value="Genomic_DNA"/>
</dbReference>
<reference evidence="11 12" key="1">
    <citation type="journal article" date="2021" name="Comput. Struct. Biotechnol. J.">
        <title>De novo genome assembly of the potent medicinal plant Rehmannia glutinosa using nanopore technology.</title>
        <authorList>
            <person name="Ma L."/>
            <person name="Dong C."/>
            <person name="Song C."/>
            <person name="Wang X."/>
            <person name="Zheng X."/>
            <person name="Niu Y."/>
            <person name="Chen S."/>
            <person name="Feng W."/>
        </authorList>
    </citation>
    <scope>NUCLEOTIDE SEQUENCE [LARGE SCALE GENOMIC DNA]</scope>
    <source>
        <strain evidence="11">DH-2019</strain>
    </source>
</reference>